<evidence type="ECO:0000313" key="2">
    <source>
        <dbReference type="EMBL" id="MBF4764296.1"/>
    </source>
</evidence>
<dbReference type="EMBL" id="JADKPN010000008">
    <property type="protein sequence ID" value="MBF4764296.1"/>
    <property type="molecule type" value="Genomic_DNA"/>
</dbReference>
<name>A0A930VES6_9ACTN</name>
<dbReference type="RefSeq" id="WP_194707471.1">
    <property type="nucleotide sequence ID" value="NZ_JADKPN010000008.1"/>
</dbReference>
<organism evidence="2 3">
    <name type="scientific">Nocardioides islandensis</name>
    <dbReference type="NCBI Taxonomy" id="433663"/>
    <lineage>
        <taxon>Bacteria</taxon>
        <taxon>Bacillati</taxon>
        <taxon>Actinomycetota</taxon>
        <taxon>Actinomycetes</taxon>
        <taxon>Propionibacteriales</taxon>
        <taxon>Nocardioidaceae</taxon>
        <taxon>Nocardioides</taxon>
    </lineage>
</organism>
<dbReference type="PANTHER" id="PTHR43317:SF3">
    <property type="entry name" value="BLR2883 PROTEIN"/>
    <property type="match status" value="1"/>
</dbReference>
<evidence type="ECO:0000313" key="3">
    <source>
        <dbReference type="Proteomes" id="UP000640489"/>
    </source>
</evidence>
<proteinExistence type="predicted"/>
<dbReference type="Gene3D" id="3.40.50.150">
    <property type="entry name" value="Vaccinia Virus protein VP39"/>
    <property type="match status" value="1"/>
</dbReference>
<accession>A0A930VES6</accession>
<dbReference type="AlphaFoldDB" id="A0A930VES6"/>
<dbReference type="GO" id="GO:0006596">
    <property type="term" value="P:polyamine biosynthetic process"/>
    <property type="evidence" value="ECO:0007669"/>
    <property type="project" value="UniProtKB-KW"/>
</dbReference>
<evidence type="ECO:0008006" key="4">
    <source>
        <dbReference type="Google" id="ProtNLM"/>
    </source>
</evidence>
<sequence>MEVARAESGRGELVLRAREDGVLELRANGVFVMDTAETTSERALATEALRRHDDPRTVLVGGLGLGFTLAEVLADDRVRSVVVAEIEPALVGWLREGTVPHGPALLSDPRVEVAEGDVADVLAAAESAYDLVLLDVDNGPGYLVHEANAALYGAGLLAATRRAIRPGGLCVVWSAARDETLGKTMTRVFGEAEEAAYDVDLQGRDEQYWLYWSRRGPRVRSTS</sequence>
<dbReference type="SUPFAM" id="SSF53335">
    <property type="entry name" value="S-adenosyl-L-methionine-dependent methyltransferases"/>
    <property type="match status" value="1"/>
</dbReference>
<keyword evidence="3" id="KW-1185">Reference proteome</keyword>
<gene>
    <name evidence="2" type="ORF">ISU07_14270</name>
</gene>
<reference evidence="2" key="1">
    <citation type="submission" date="2020-11" db="EMBL/GenBank/DDBJ databases">
        <title>Nocardioides sp. nov., isolated from Soil of Cynanchum wilfordii Hemsley rhizosphere.</title>
        <authorList>
            <person name="Lee J.-S."/>
            <person name="Suh M.K."/>
            <person name="Kim J.-S."/>
        </authorList>
    </citation>
    <scope>NUCLEOTIDE SEQUENCE</scope>
    <source>
        <strain evidence="2">KCTC 19275</strain>
    </source>
</reference>
<dbReference type="PANTHER" id="PTHR43317">
    <property type="entry name" value="THERMOSPERMINE SYNTHASE ACAULIS5"/>
    <property type="match status" value="1"/>
</dbReference>
<comment type="caution">
    <text evidence="2">The sequence shown here is derived from an EMBL/GenBank/DDBJ whole genome shotgun (WGS) entry which is preliminary data.</text>
</comment>
<keyword evidence="1" id="KW-0620">Polyamine biosynthesis</keyword>
<protein>
    <recommendedName>
        <fullName evidence="4">Spermidine synthase</fullName>
    </recommendedName>
</protein>
<dbReference type="Proteomes" id="UP000640489">
    <property type="component" value="Unassembled WGS sequence"/>
</dbReference>
<evidence type="ECO:0000256" key="1">
    <source>
        <dbReference type="ARBA" id="ARBA00023115"/>
    </source>
</evidence>
<dbReference type="Pfam" id="PF01564">
    <property type="entry name" value="Spermine_synth"/>
    <property type="match status" value="1"/>
</dbReference>
<dbReference type="InterPro" id="IPR029063">
    <property type="entry name" value="SAM-dependent_MTases_sf"/>
</dbReference>